<organism evidence="1 2">
    <name type="scientific">Rubricella aquisinus</name>
    <dbReference type="NCBI Taxonomy" id="2028108"/>
    <lineage>
        <taxon>Bacteria</taxon>
        <taxon>Pseudomonadati</taxon>
        <taxon>Pseudomonadota</taxon>
        <taxon>Alphaproteobacteria</taxon>
        <taxon>Rhodobacterales</taxon>
        <taxon>Paracoccaceae</taxon>
        <taxon>Rubricella</taxon>
    </lineage>
</organism>
<accession>A0A840WJB2</accession>
<dbReference type="RefSeq" id="WP_184007705.1">
    <property type="nucleotide sequence ID" value="NZ_JACIJS010000001.1"/>
</dbReference>
<evidence type="ECO:0000313" key="2">
    <source>
        <dbReference type="Proteomes" id="UP000553766"/>
    </source>
</evidence>
<dbReference type="AlphaFoldDB" id="A0A840WJB2"/>
<comment type="caution">
    <text evidence="1">The sequence shown here is derived from an EMBL/GenBank/DDBJ whole genome shotgun (WGS) entry which is preliminary data.</text>
</comment>
<dbReference type="PIRSF" id="PIRSF032131">
    <property type="entry name" value="UCP032131"/>
    <property type="match status" value="1"/>
</dbReference>
<dbReference type="Proteomes" id="UP000553766">
    <property type="component" value="Unassembled WGS sequence"/>
</dbReference>
<dbReference type="InterPro" id="IPR009562">
    <property type="entry name" value="DUF1178"/>
</dbReference>
<name>A0A840WJB2_9RHOB</name>
<sequence length="140" mass="15245">MIRYALKCKDGHQFDSWFQDSATFDRLQSAGHVACAVCGVSSVEKAIMAPRVRTKEQDNAPALSAPAHPAEQALRALRTKVEAEADYVGDTFATEARRIHDGEAQDRPIWGEAKLADAKSLAEDGIPVVPLPFAPTRKTN</sequence>
<proteinExistence type="predicted"/>
<reference evidence="1 2" key="1">
    <citation type="submission" date="2020-08" db="EMBL/GenBank/DDBJ databases">
        <title>Genomic Encyclopedia of Type Strains, Phase IV (KMG-IV): sequencing the most valuable type-strain genomes for metagenomic binning, comparative biology and taxonomic classification.</title>
        <authorList>
            <person name="Goeker M."/>
        </authorList>
    </citation>
    <scope>NUCLEOTIDE SEQUENCE [LARGE SCALE GENOMIC DNA]</scope>
    <source>
        <strain evidence="1 2">DSM 103377</strain>
    </source>
</reference>
<protein>
    <recommendedName>
        <fullName evidence="3">DUF1178 family protein</fullName>
    </recommendedName>
</protein>
<gene>
    <name evidence="1" type="ORF">FHS89_000281</name>
</gene>
<dbReference type="Pfam" id="PF06676">
    <property type="entry name" value="DUF1178"/>
    <property type="match status" value="1"/>
</dbReference>
<keyword evidence="2" id="KW-1185">Reference proteome</keyword>
<evidence type="ECO:0008006" key="3">
    <source>
        <dbReference type="Google" id="ProtNLM"/>
    </source>
</evidence>
<evidence type="ECO:0000313" key="1">
    <source>
        <dbReference type="EMBL" id="MBB5514283.1"/>
    </source>
</evidence>
<dbReference type="EMBL" id="JACIJS010000001">
    <property type="protein sequence ID" value="MBB5514283.1"/>
    <property type="molecule type" value="Genomic_DNA"/>
</dbReference>